<organism evidence="1 2">
    <name type="scientific">Stenotrophomonas maltophilia</name>
    <name type="common">Pseudomonas maltophilia</name>
    <name type="synonym">Xanthomonas maltophilia</name>
    <dbReference type="NCBI Taxonomy" id="40324"/>
    <lineage>
        <taxon>Bacteria</taxon>
        <taxon>Pseudomonadati</taxon>
        <taxon>Pseudomonadota</taxon>
        <taxon>Gammaproteobacteria</taxon>
        <taxon>Lysobacterales</taxon>
        <taxon>Lysobacteraceae</taxon>
        <taxon>Stenotrophomonas</taxon>
        <taxon>Stenotrophomonas maltophilia group</taxon>
    </lineage>
</organism>
<dbReference type="Proteomes" id="UP000625930">
    <property type="component" value="Unassembled WGS sequence"/>
</dbReference>
<accession>A0A6B8J7N9</accession>
<dbReference type="AlphaFoldDB" id="A0A6B8J7N9"/>
<sequence>MSTLRRLAPWCFALALVIYLRPYTGIRHDATLYLAQALRLLDPDIFNRDLFFVAGSQADFTLFPQLLASLLRHFQPGDLFLVLSLLGRITFYGASWYLIRALFPPAWRWPSLLALIVMPTRYGAYSIFAYAEPFLTSRPYAEAIALLGLGLLVRRKHMAGILALGAAGILHPLQGFAAVLLAWCWLVLHDRRWLWSLLALVPVIALAAFRVGPFAGLVTAIDYDWWELIYMSSGQIYLGTWEPRDWCIVLADFYFLYLLSRRAQADSLLAQFCAAALAAFAIGMTFSAVLADLLQLVLPVGLQSWRVLWLVHWLAMAGIPYLVWEQWQRTPREWVPVALLVAIALTGASISRITLPWAVLGLIPLHILWPRVTLKVSAPTKAIVLVGLVAVVVAATFRYQMRAWLVFEVFGGDFERVRQDVVILGYPLFAGVLSFGLVWLYGRGPRWGALLGALSIVGLVGSLLLWDSRSPWTRVMEGSHGANVFGVALPRDASVYWYATEPSPLGPWLVLNRANYFSIFQLSGQMFNRGTSMQGIQRQLQVGPVNSQGEICDMVNAVNKDPHACWIGKPGLQYMCSPYRDVPAPDYFVLPFRQQEHVLGRWTPRHPDSGTPLGTFYLYRCSDWAGQGVPESENRLLAPEGLNEA</sequence>
<gene>
    <name evidence="1" type="ORF">I5U67_14900</name>
</gene>
<comment type="caution">
    <text evidence="1">The sequence shown here is derived from an EMBL/GenBank/DDBJ whole genome shotgun (WGS) entry which is preliminary data.</text>
</comment>
<dbReference type="RefSeq" id="WP_154264258.1">
    <property type="nucleotide sequence ID" value="NZ_CP040438.1"/>
</dbReference>
<evidence type="ECO:0000313" key="2">
    <source>
        <dbReference type="Proteomes" id="UP000625930"/>
    </source>
</evidence>
<reference evidence="1" key="1">
    <citation type="submission" date="2020-11" db="EMBL/GenBank/DDBJ databases">
        <title>Enhanced detection system for hospital associated transmission using whole genome sequencing surveillance.</title>
        <authorList>
            <person name="Harrison L.H."/>
            <person name="Van Tyne D."/>
            <person name="Marsh J.W."/>
            <person name="Griffith M.P."/>
            <person name="Snyder D.J."/>
            <person name="Cooper V.S."/>
            <person name="Mustapha M."/>
        </authorList>
    </citation>
    <scope>NUCLEOTIDE SEQUENCE</scope>
    <source>
        <strain evidence="1">STEN00091</strain>
    </source>
</reference>
<protein>
    <submittedName>
        <fullName evidence="1">Uncharacterized protein</fullName>
    </submittedName>
</protein>
<evidence type="ECO:0000313" key="1">
    <source>
        <dbReference type="EMBL" id="MBH1653451.1"/>
    </source>
</evidence>
<name>A0A6B8J7N9_STEMA</name>
<dbReference type="EMBL" id="JADUNP010000034">
    <property type="protein sequence ID" value="MBH1653451.1"/>
    <property type="molecule type" value="Genomic_DNA"/>
</dbReference>
<proteinExistence type="predicted"/>